<keyword evidence="3" id="KW-1185">Reference proteome</keyword>
<feature type="transmembrane region" description="Helical" evidence="1">
    <location>
        <begin position="122"/>
        <end position="143"/>
    </location>
</feature>
<feature type="transmembrane region" description="Helical" evidence="1">
    <location>
        <begin position="44"/>
        <end position="68"/>
    </location>
</feature>
<proteinExistence type="predicted"/>
<dbReference type="RefSeq" id="WP_114622650.1">
    <property type="nucleotide sequence ID" value="NZ_QQNA01000034.1"/>
</dbReference>
<protein>
    <submittedName>
        <fullName evidence="2">Uncharacterized protein</fullName>
    </submittedName>
</protein>
<name>A0A370BED8_9ACTN</name>
<dbReference type="AlphaFoldDB" id="A0A370BED8"/>
<keyword evidence="1" id="KW-0472">Membrane</keyword>
<evidence type="ECO:0000313" key="2">
    <source>
        <dbReference type="EMBL" id="RDG39042.1"/>
    </source>
</evidence>
<dbReference type="EMBL" id="QQNA01000034">
    <property type="protein sequence ID" value="RDG39042.1"/>
    <property type="molecule type" value="Genomic_DNA"/>
</dbReference>
<accession>A0A370BED8</accession>
<gene>
    <name evidence="2" type="ORF">DVH02_06075</name>
</gene>
<sequence>MASLLLLLLPAGLITVFVLAGYGFGRLGRVGLRHADTTLWLRSASALLIAGAAAVYTWGLLHVAGAVVQAEDGGTNSSPMLPCRSSARAESVIDYTVDYVPLQFVCLTSDAGRYDSRSVPGYVNPVALTLALAGVVVGSALALGSGEE</sequence>
<keyword evidence="1" id="KW-1133">Transmembrane helix</keyword>
<dbReference type="OrthoDB" id="3483677at2"/>
<evidence type="ECO:0000256" key="1">
    <source>
        <dbReference type="SAM" id="Phobius"/>
    </source>
</evidence>
<dbReference type="Proteomes" id="UP000253741">
    <property type="component" value="Unassembled WGS sequence"/>
</dbReference>
<keyword evidence="1" id="KW-0812">Transmembrane</keyword>
<organism evidence="2 3">
    <name type="scientific">Streptomyces corynorhini</name>
    <dbReference type="NCBI Taxonomy" id="2282652"/>
    <lineage>
        <taxon>Bacteria</taxon>
        <taxon>Bacillati</taxon>
        <taxon>Actinomycetota</taxon>
        <taxon>Actinomycetes</taxon>
        <taxon>Kitasatosporales</taxon>
        <taxon>Streptomycetaceae</taxon>
        <taxon>Streptomyces</taxon>
    </lineage>
</organism>
<evidence type="ECO:0000313" key="3">
    <source>
        <dbReference type="Proteomes" id="UP000253741"/>
    </source>
</evidence>
<reference evidence="2 3" key="1">
    <citation type="submission" date="2018-07" db="EMBL/GenBank/DDBJ databases">
        <title>Streptomyces species from bats.</title>
        <authorList>
            <person name="Dunlap C."/>
        </authorList>
    </citation>
    <scope>NUCLEOTIDE SEQUENCE [LARGE SCALE GENOMIC DNA]</scope>
    <source>
        <strain evidence="2 3">AC230</strain>
    </source>
</reference>
<comment type="caution">
    <text evidence="2">The sequence shown here is derived from an EMBL/GenBank/DDBJ whole genome shotgun (WGS) entry which is preliminary data.</text>
</comment>